<dbReference type="SMART" id="SM00220">
    <property type="entry name" value="S_TKc"/>
    <property type="match status" value="1"/>
</dbReference>
<feature type="region of interest" description="Disordered" evidence="15">
    <location>
        <begin position="154"/>
        <end position="175"/>
    </location>
</feature>
<feature type="compositionally biased region" description="Basic and acidic residues" evidence="15">
    <location>
        <begin position="1077"/>
        <end position="1096"/>
    </location>
</feature>
<feature type="compositionally biased region" description="Basic and acidic residues" evidence="15">
    <location>
        <begin position="1433"/>
        <end position="1452"/>
    </location>
</feature>
<dbReference type="Proteomes" id="UP000886611">
    <property type="component" value="Unassembled WGS sequence"/>
</dbReference>
<dbReference type="PROSITE" id="PS50011">
    <property type="entry name" value="PROTEIN_KINASE_DOM"/>
    <property type="match status" value="1"/>
</dbReference>
<feature type="region of interest" description="Disordered" evidence="15">
    <location>
        <begin position="930"/>
        <end position="995"/>
    </location>
</feature>
<comment type="similarity">
    <text evidence="1">Belongs to the protein kinase superfamily. STE Ser/Thr protein kinase family. STE20 subfamily.</text>
</comment>
<evidence type="ECO:0000259" key="18">
    <source>
        <dbReference type="PROSITE" id="PS51065"/>
    </source>
</evidence>
<evidence type="ECO:0000256" key="13">
    <source>
        <dbReference type="PROSITE-ProRule" id="PRU00175"/>
    </source>
</evidence>
<keyword evidence="14" id="KW-0175">Coiled coil</keyword>
<dbReference type="Pfam" id="PF07177">
    <property type="entry name" value="Neuralized"/>
    <property type="match status" value="1"/>
</dbReference>
<dbReference type="InterPro" id="IPR051585">
    <property type="entry name" value="STE20_Ser/Thr_Kinases"/>
</dbReference>
<dbReference type="Pfam" id="PF12474">
    <property type="entry name" value="PKK"/>
    <property type="match status" value="2"/>
</dbReference>
<dbReference type="InterPro" id="IPR006573">
    <property type="entry name" value="NHR_dom"/>
</dbReference>
<evidence type="ECO:0000256" key="11">
    <source>
        <dbReference type="ARBA" id="ARBA00047899"/>
    </source>
</evidence>
<dbReference type="InterPro" id="IPR013083">
    <property type="entry name" value="Znf_RING/FYVE/PHD"/>
</dbReference>
<dbReference type="FunFam" id="2.60.120.920:FF:000005">
    <property type="entry name" value="Putative E3 ubiquitin-protein ligase NEURL1B"/>
    <property type="match status" value="1"/>
</dbReference>
<dbReference type="InterPro" id="IPR008271">
    <property type="entry name" value="Ser/Thr_kinase_AS"/>
</dbReference>
<dbReference type="PANTHER" id="PTHR46538">
    <property type="entry name" value="PROTEIN KINASE DOMAIN-CONTAINING PROTEIN"/>
    <property type="match status" value="1"/>
</dbReference>
<comment type="catalytic activity">
    <reaction evidence="12">
        <text>L-seryl-[protein] + ATP = O-phospho-L-seryl-[protein] + ADP + H(+)</text>
        <dbReference type="Rhea" id="RHEA:17989"/>
        <dbReference type="Rhea" id="RHEA-COMP:9863"/>
        <dbReference type="Rhea" id="RHEA-COMP:11604"/>
        <dbReference type="ChEBI" id="CHEBI:15378"/>
        <dbReference type="ChEBI" id="CHEBI:29999"/>
        <dbReference type="ChEBI" id="CHEBI:30616"/>
        <dbReference type="ChEBI" id="CHEBI:83421"/>
        <dbReference type="ChEBI" id="CHEBI:456216"/>
        <dbReference type="EC" id="2.7.11.1"/>
    </reaction>
</comment>
<feature type="compositionally biased region" description="Polar residues" evidence="15">
    <location>
        <begin position="981"/>
        <end position="995"/>
    </location>
</feature>
<keyword evidence="4" id="KW-0597">Phosphoprotein</keyword>
<keyword evidence="8 13" id="KW-0863">Zinc-finger</keyword>
<evidence type="ECO:0000259" key="17">
    <source>
        <dbReference type="PROSITE" id="PS50089"/>
    </source>
</evidence>
<feature type="non-terminal residue" evidence="19">
    <location>
        <position position="1546"/>
    </location>
</feature>
<dbReference type="GO" id="GO:0005524">
    <property type="term" value="F:ATP binding"/>
    <property type="evidence" value="ECO:0007669"/>
    <property type="project" value="InterPro"/>
</dbReference>
<dbReference type="PANTHER" id="PTHR46538:SF4">
    <property type="entry name" value="NON-SPECIFIC SERINE_THREONINE PROTEIN KINASE"/>
    <property type="match status" value="1"/>
</dbReference>
<accession>A0A8X8BWK3</accession>
<feature type="domain" description="NHR" evidence="18">
    <location>
        <begin position="1"/>
        <end position="137"/>
    </location>
</feature>
<dbReference type="EC" id="2.7.11.1" evidence="2"/>
<feature type="compositionally biased region" description="Basic and acidic residues" evidence="15">
    <location>
        <begin position="1518"/>
        <end position="1530"/>
    </location>
</feature>
<evidence type="ECO:0000256" key="5">
    <source>
        <dbReference type="ARBA" id="ARBA00022679"/>
    </source>
</evidence>
<keyword evidence="5" id="KW-0808">Transferase</keyword>
<keyword evidence="20" id="KW-1185">Reference proteome</keyword>
<dbReference type="PROSITE" id="PS51065">
    <property type="entry name" value="NHR"/>
    <property type="match status" value="1"/>
</dbReference>
<evidence type="ECO:0000313" key="19">
    <source>
        <dbReference type="EMBL" id="KAG2468942.1"/>
    </source>
</evidence>
<feature type="region of interest" description="Disordered" evidence="15">
    <location>
        <begin position="1514"/>
        <end position="1534"/>
    </location>
</feature>
<dbReference type="InterPro" id="IPR001841">
    <property type="entry name" value="Znf_RING"/>
</dbReference>
<evidence type="ECO:0000256" key="9">
    <source>
        <dbReference type="ARBA" id="ARBA00022777"/>
    </source>
</evidence>
<feature type="region of interest" description="Disordered" evidence="15">
    <location>
        <begin position="745"/>
        <end position="771"/>
    </location>
</feature>
<evidence type="ECO:0000256" key="1">
    <source>
        <dbReference type="ARBA" id="ARBA00008874"/>
    </source>
</evidence>
<dbReference type="EMBL" id="JAATIS010000220">
    <property type="protein sequence ID" value="KAG2468942.1"/>
    <property type="molecule type" value="Genomic_DNA"/>
</dbReference>
<feature type="region of interest" description="Disordered" evidence="15">
    <location>
        <begin position="1433"/>
        <end position="1461"/>
    </location>
</feature>
<evidence type="ECO:0000259" key="16">
    <source>
        <dbReference type="PROSITE" id="PS50011"/>
    </source>
</evidence>
<dbReference type="FunFam" id="1.10.510.10:FF:001298">
    <property type="entry name" value="STE20-like kinase"/>
    <property type="match status" value="1"/>
</dbReference>
<dbReference type="InterPro" id="IPR011009">
    <property type="entry name" value="Kinase-like_dom_sf"/>
</dbReference>
<dbReference type="InterPro" id="IPR043136">
    <property type="entry name" value="B30.2/SPRY_sf"/>
</dbReference>
<feature type="compositionally biased region" description="Pro residues" evidence="15">
    <location>
        <begin position="162"/>
        <end position="172"/>
    </location>
</feature>
<dbReference type="Gene3D" id="3.30.200.20">
    <property type="entry name" value="Phosphorylase Kinase, domain 1"/>
    <property type="match status" value="1"/>
</dbReference>
<evidence type="ECO:0000256" key="4">
    <source>
        <dbReference type="ARBA" id="ARBA00022553"/>
    </source>
</evidence>
<evidence type="ECO:0000256" key="12">
    <source>
        <dbReference type="ARBA" id="ARBA00048679"/>
    </source>
</evidence>
<evidence type="ECO:0000256" key="10">
    <source>
        <dbReference type="ARBA" id="ARBA00022833"/>
    </source>
</evidence>
<evidence type="ECO:0000256" key="3">
    <source>
        <dbReference type="ARBA" id="ARBA00022527"/>
    </source>
</evidence>
<evidence type="ECO:0000256" key="7">
    <source>
        <dbReference type="ARBA" id="ARBA00022737"/>
    </source>
</evidence>
<dbReference type="Gene3D" id="1.10.510.10">
    <property type="entry name" value="Transferase(Phosphotransferase) domain 1"/>
    <property type="match status" value="1"/>
</dbReference>
<evidence type="ECO:0000256" key="6">
    <source>
        <dbReference type="ARBA" id="ARBA00022723"/>
    </source>
</evidence>
<organism evidence="19 20">
    <name type="scientific">Polypterus senegalus</name>
    <name type="common">Senegal bichir</name>
    <dbReference type="NCBI Taxonomy" id="55291"/>
    <lineage>
        <taxon>Eukaryota</taxon>
        <taxon>Metazoa</taxon>
        <taxon>Chordata</taxon>
        <taxon>Craniata</taxon>
        <taxon>Vertebrata</taxon>
        <taxon>Euteleostomi</taxon>
        <taxon>Actinopterygii</taxon>
        <taxon>Polypteriformes</taxon>
        <taxon>Polypteridae</taxon>
        <taxon>Polypterus</taxon>
    </lineage>
</organism>
<dbReference type="PROSITE" id="PS50089">
    <property type="entry name" value="ZF_RING_2"/>
    <property type="match status" value="1"/>
</dbReference>
<comment type="caution">
    <text evidence="19">The sequence shown here is derived from an EMBL/GenBank/DDBJ whole genome shotgun (WGS) entry which is preliminary data.</text>
</comment>
<feature type="region of interest" description="Disordered" evidence="15">
    <location>
        <begin position="584"/>
        <end position="611"/>
    </location>
</feature>
<keyword evidence="7" id="KW-0677">Repeat</keyword>
<reference evidence="19 20" key="1">
    <citation type="journal article" date="2021" name="Cell">
        <title>Tracing the genetic footprints of vertebrate landing in non-teleost ray-finned fishes.</title>
        <authorList>
            <person name="Bi X."/>
            <person name="Wang K."/>
            <person name="Yang L."/>
            <person name="Pan H."/>
            <person name="Jiang H."/>
            <person name="Wei Q."/>
            <person name="Fang M."/>
            <person name="Yu H."/>
            <person name="Zhu C."/>
            <person name="Cai Y."/>
            <person name="He Y."/>
            <person name="Gan X."/>
            <person name="Zeng H."/>
            <person name="Yu D."/>
            <person name="Zhu Y."/>
            <person name="Jiang H."/>
            <person name="Qiu Q."/>
            <person name="Yang H."/>
            <person name="Zhang Y.E."/>
            <person name="Wang W."/>
            <person name="Zhu M."/>
            <person name="He S."/>
            <person name="Zhang G."/>
        </authorList>
    </citation>
    <scope>NUCLEOTIDE SEQUENCE [LARGE SCALE GENOMIC DNA]</scope>
    <source>
        <strain evidence="19">Bchr_013</strain>
    </source>
</reference>
<dbReference type="Gene3D" id="3.30.40.10">
    <property type="entry name" value="Zinc/RING finger domain, C3HC4 (zinc finger)"/>
    <property type="match status" value="1"/>
</dbReference>
<dbReference type="SUPFAM" id="SSF56112">
    <property type="entry name" value="Protein kinase-like (PK-like)"/>
    <property type="match status" value="1"/>
</dbReference>
<feature type="domain" description="RING-type" evidence="17">
    <location>
        <begin position="182"/>
        <end position="220"/>
    </location>
</feature>
<sequence>MAERQVSFHNGIVLTNRAISVREQVQLQIERTENMWHGALRLGFTSFCPSHLSQCTLPPYACPDLDRQLGFWVAPLPEECARQGDMISFWVSRRGRIHYRVNDGRDYLLLEDVDVSKPLWGLIDVYGQTVAIKMLGSVKKGRFLTYKVSCPPEALPDMEPQKPIPDINPRPPDSTDQEDEDCLVCFSMAADTVLTCGHQCMCTSCALIIKERFGVCPLCRQVRKKSSGVLAAAKVIEVKSEEELEDHVIEIDILALCCYSNIVKLLGALFFESKLWIMIEFCPGGALDAIMLELERGLSEPQIQVVCQQTLQALDYIHNNKIIHRDLKAGNILLTLEGDVKLADFGVSAKNASTFQKRATFIGTPYWMAPEVIQCETSKDIPYTTKADIWSLGITLIEAAEMEPPFHELNPMRVLLKITKSEPPSLKLPHLWSADFKDFLKKVLQKNADLRWTAKQLLEHSFVSSVNGNGPLLELIAEAKAEVMEEFEEEEQCEEEADDTLITSNCEPCVANLRDESLEESLTEMADQQNSESSKDAVNVEMVLEVQDGPKIQETGTITNPSDAGCTCTDMEAKHLVLLDTAETDQTEQQEEKNEPSLKESNTTPQETGLPLASLKKLWRRSDPISFLRKSSGRWQKCKSYYWKAHAAEELTCKIEADVPEMKENIGQYPDICKATIELSEMKENIGQYPDICKATIELSDQEQSYKALLPETPEEATLTTSEEITAELRPGHTDGLMSCTMQVPDQVSKDESSETESKEAQTNNKMDDLNSEANDHVLQTEVKEKSISLSQSSNGESTEETPRSAMEDPSVVVQEEGLPQSSCPIGEATDIHEGSFTAEGQCISHSDRSSSEDNAKEEPLSLPDISFAKHDLIWTLNRLTYLNLAVNKQDKDLMTASRQQSQLDLGAKGEMSKMKATWYSTGSVVQRGQTSEEAVTPAKISIRKREMEAESEPESMVTQKKFKKSNHQEEEDNEETQDNSKSMAESPNISKVTKSTENDITELIDTCDPTDILNVKVNTDRIPLKVKEAQEEEHTDIRETCLEDGSGKGETLVKRVNFVCQAPVNMENEVQLEEEEKNKEFQERFTENGHLDPEGSHCPPESGGKVEGQKGLDENGHFPGPMTDESGLYLKEGTIHRKTVKKTRKFVVNGKEVSVTTSKIVLENDRKGEQMRWIRRQELRELRMMQKEEQREQSQMEQRMQQQREQMIRHIEQEMTSKKQYYDHEIEKVEQSFRQTIERLEQEHTVRLRDEARRLKSIQEKEYTRHVQGFKANSKEEQTFLQRQQQELNEALQKAVKEYKKKVAAHEWETLTKIQQLKRARESVIWELEQRHLQEKYHLFKQQEKEQFSLQRQQLLKKHTKEKERTNRYHQFLVDELRTQQAQERSRLPKNQRYDAKARLALFKESLKIQGVSSTEQRQRIAKFLAEEEARQKAEKSRQQENHEKQMKALQEECSNNSRELQQLQNEKLHMLVELEKRKLKALDEEHNMELKEWRDRLSSRKEVLEEDLARRRKFKEKTSRRSSEHESRSNYSLSRFFPSLSFSE</sequence>
<feature type="region of interest" description="Disordered" evidence="15">
    <location>
        <begin position="1071"/>
        <end position="1128"/>
    </location>
</feature>
<dbReference type="GO" id="GO:0004674">
    <property type="term" value="F:protein serine/threonine kinase activity"/>
    <property type="evidence" value="ECO:0007669"/>
    <property type="project" value="UniProtKB-KW"/>
</dbReference>
<proteinExistence type="inferred from homology"/>
<gene>
    <name evidence="19" type="primary">Stk10_0</name>
    <name evidence="19" type="ORF">GTO96_0004136</name>
</gene>
<feature type="coiled-coil region" evidence="14">
    <location>
        <begin position="1272"/>
        <end position="1310"/>
    </location>
</feature>
<evidence type="ECO:0000256" key="15">
    <source>
        <dbReference type="SAM" id="MobiDB-lite"/>
    </source>
</evidence>
<evidence type="ECO:0000256" key="8">
    <source>
        <dbReference type="ARBA" id="ARBA00022771"/>
    </source>
</evidence>
<feature type="domain" description="Protein kinase" evidence="16">
    <location>
        <begin position="202"/>
        <end position="463"/>
    </location>
</feature>
<keyword evidence="10" id="KW-0862">Zinc</keyword>
<evidence type="ECO:0000256" key="2">
    <source>
        <dbReference type="ARBA" id="ARBA00012513"/>
    </source>
</evidence>
<feature type="compositionally biased region" description="Polar residues" evidence="15">
    <location>
        <begin position="788"/>
        <end position="797"/>
    </location>
</feature>
<dbReference type="GO" id="GO:0008270">
    <property type="term" value="F:zinc ion binding"/>
    <property type="evidence" value="ECO:0007669"/>
    <property type="project" value="UniProtKB-KW"/>
</dbReference>
<evidence type="ECO:0000313" key="20">
    <source>
        <dbReference type="Proteomes" id="UP000886611"/>
    </source>
</evidence>
<dbReference type="Gene3D" id="2.60.120.920">
    <property type="match status" value="1"/>
</dbReference>
<dbReference type="InterPro" id="IPR022165">
    <property type="entry name" value="PKK"/>
</dbReference>
<dbReference type="Pfam" id="PF00069">
    <property type="entry name" value="Pkinase"/>
    <property type="match status" value="1"/>
</dbReference>
<dbReference type="SUPFAM" id="SSF57850">
    <property type="entry name" value="RING/U-box"/>
    <property type="match status" value="1"/>
</dbReference>
<feature type="coiled-coil region" evidence="14">
    <location>
        <begin position="1180"/>
        <end position="1214"/>
    </location>
</feature>
<dbReference type="PROSITE" id="PS00108">
    <property type="entry name" value="PROTEIN_KINASE_ST"/>
    <property type="match status" value="1"/>
</dbReference>
<keyword evidence="9 19" id="KW-0418">Kinase</keyword>
<dbReference type="InterPro" id="IPR000719">
    <property type="entry name" value="Prot_kinase_dom"/>
</dbReference>
<keyword evidence="3" id="KW-0723">Serine/threonine-protein kinase</keyword>
<keyword evidence="6" id="KW-0479">Metal-binding</keyword>
<feature type="compositionally biased region" description="Basic and acidic residues" evidence="15">
    <location>
        <begin position="1108"/>
        <end position="1117"/>
    </location>
</feature>
<feature type="non-terminal residue" evidence="19">
    <location>
        <position position="1"/>
    </location>
</feature>
<feature type="region of interest" description="Disordered" evidence="15">
    <location>
        <begin position="785"/>
        <end position="810"/>
    </location>
</feature>
<feature type="compositionally biased region" description="Basic and acidic residues" evidence="15">
    <location>
        <begin position="748"/>
        <end position="760"/>
    </location>
</feature>
<comment type="catalytic activity">
    <reaction evidence="11">
        <text>L-threonyl-[protein] + ATP = O-phospho-L-threonyl-[protein] + ADP + H(+)</text>
        <dbReference type="Rhea" id="RHEA:46608"/>
        <dbReference type="Rhea" id="RHEA-COMP:11060"/>
        <dbReference type="Rhea" id="RHEA-COMP:11605"/>
        <dbReference type="ChEBI" id="CHEBI:15378"/>
        <dbReference type="ChEBI" id="CHEBI:30013"/>
        <dbReference type="ChEBI" id="CHEBI:30616"/>
        <dbReference type="ChEBI" id="CHEBI:61977"/>
        <dbReference type="ChEBI" id="CHEBI:456216"/>
        <dbReference type="EC" id="2.7.11.1"/>
    </reaction>
</comment>
<evidence type="ECO:0000256" key="14">
    <source>
        <dbReference type="SAM" id="Coils"/>
    </source>
</evidence>
<dbReference type="SMART" id="SM00588">
    <property type="entry name" value="NEUZ"/>
    <property type="match status" value="1"/>
</dbReference>
<name>A0A8X8BWK3_POLSE</name>
<protein>
    <recommendedName>
        <fullName evidence="2">non-specific serine/threonine protein kinase</fullName>
        <ecNumber evidence="2">2.7.11.1</ecNumber>
    </recommendedName>
</protein>